<organism evidence="1 2">
    <name type="scientific">Deinococcus detaillensis</name>
    <dbReference type="NCBI Taxonomy" id="2592048"/>
    <lineage>
        <taxon>Bacteria</taxon>
        <taxon>Thermotogati</taxon>
        <taxon>Deinococcota</taxon>
        <taxon>Deinococci</taxon>
        <taxon>Deinococcales</taxon>
        <taxon>Deinococcaceae</taxon>
        <taxon>Deinococcus</taxon>
    </lineage>
</organism>
<proteinExistence type="predicted"/>
<dbReference type="Proteomes" id="UP000316092">
    <property type="component" value="Unassembled WGS sequence"/>
</dbReference>
<keyword evidence="2" id="KW-1185">Reference proteome</keyword>
<dbReference type="AlphaFoldDB" id="A0A553UK17"/>
<comment type="caution">
    <text evidence="1">The sequence shown here is derived from an EMBL/GenBank/DDBJ whole genome shotgun (WGS) entry which is preliminary data.</text>
</comment>
<accession>A0A553UK17</accession>
<gene>
    <name evidence="1" type="ORF">FNU79_16505</name>
</gene>
<evidence type="ECO:0000313" key="1">
    <source>
        <dbReference type="EMBL" id="TSA80542.1"/>
    </source>
</evidence>
<evidence type="ECO:0000313" key="2">
    <source>
        <dbReference type="Proteomes" id="UP000316092"/>
    </source>
</evidence>
<sequence>MHVTLRAEVCASPAALQETLQHIERVAGLVSQNTRRVERYGILSGEMDAGRIPDLEAVQGVQSVSLDQLQRAL</sequence>
<protein>
    <submittedName>
        <fullName evidence="1">Uncharacterized protein</fullName>
    </submittedName>
</protein>
<dbReference type="EMBL" id="VKDB01000029">
    <property type="protein sequence ID" value="TSA80542.1"/>
    <property type="molecule type" value="Genomic_DNA"/>
</dbReference>
<name>A0A553UK17_9DEIO</name>
<reference evidence="1 2" key="1">
    <citation type="submission" date="2019-07" db="EMBL/GenBank/DDBJ databases">
        <title>Deinococcus detaillus sp. nov., isolated from humus soil in Antarctica.</title>
        <authorList>
            <person name="Zhang K."/>
        </authorList>
    </citation>
    <scope>NUCLEOTIDE SEQUENCE [LARGE SCALE GENOMIC DNA]</scope>
    <source>
        <strain evidence="1 2">H1</strain>
    </source>
</reference>